<evidence type="ECO:0000313" key="4">
    <source>
        <dbReference type="Proteomes" id="UP000008204"/>
    </source>
</evidence>
<dbReference type="eggNOG" id="COG1512">
    <property type="taxonomic scope" value="Bacteria"/>
</dbReference>
<proteinExistence type="predicted"/>
<dbReference type="HOGENOM" id="CLU_065264_1_0_3"/>
<evidence type="ECO:0000313" key="3">
    <source>
        <dbReference type="EMBL" id="ACK67561.1"/>
    </source>
</evidence>
<keyword evidence="4" id="KW-1185">Reference proteome</keyword>
<sequence>MVQNSELIPNRHRTMKQVFTPPYRQYPRLKLLIGLMLSLIAAIAVFITPAAATGVYDLPQLNAGSSTWVVDQAEVISLANENKLNNSLKSLAKNTGNEVRFVAIRRLNYGETIDSLADSLFSKWYPTPEEQTNQTLLIVDTLTNSTAIRRGEAVKPVVNDEVADSIVNESVAIPLRDGGQYNRAFLITSDRLVAILSGKPDPGPPAAQEINIESTFTSAEETDDQSATVWVVVLLVLATAIPMATYFWYVR</sequence>
<accession>B7K1L9</accession>
<dbReference type="InterPro" id="IPR007621">
    <property type="entry name" value="TPM_dom"/>
</dbReference>
<keyword evidence="1" id="KW-1133">Transmembrane helix</keyword>
<gene>
    <name evidence="3" type="ordered locus">PCC8801_3599</name>
</gene>
<reference evidence="4" key="1">
    <citation type="journal article" date="2011" name="MBio">
        <title>Novel metabolic attributes of the genus Cyanothece, comprising a group of unicellular nitrogen-fixing Cyanobacteria.</title>
        <authorList>
            <person name="Bandyopadhyay A."/>
            <person name="Elvitigala T."/>
            <person name="Welsh E."/>
            <person name="Stockel J."/>
            <person name="Liberton M."/>
            <person name="Min H."/>
            <person name="Sherman L.A."/>
            <person name="Pakrasi H.B."/>
        </authorList>
    </citation>
    <scope>NUCLEOTIDE SEQUENCE [LARGE SCALE GENOMIC DNA]</scope>
    <source>
        <strain evidence="4">PCC 8801</strain>
    </source>
</reference>
<dbReference type="KEGG" id="cyp:PCC8801_3599"/>
<keyword evidence="1" id="KW-0812">Transmembrane</keyword>
<dbReference type="EMBL" id="CP001287">
    <property type="protein sequence ID" value="ACK67561.1"/>
    <property type="molecule type" value="Genomic_DNA"/>
</dbReference>
<organism evidence="3 4">
    <name type="scientific">Rippkaea orientalis (strain PCC 8801 / RF-1)</name>
    <name type="common">Cyanothece sp. (strain PCC 8801)</name>
    <dbReference type="NCBI Taxonomy" id="41431"/>
    <lineage>
        <taxon>Bacteria</taxon>
        <taxon>Bacillati</taxon>
        <taxon>Cyanobacteriota</taxon>
        <taxon>Cyanophyceae</taxon>
        <taxon>Oscillatoriophycideae</taxon>
        <taxon>Chroococcales</taxon>
        <taxon>Aphanothecaceae</taxon>
        <taxon>Rippkaea</taxon>
        <taxon>Rippkaea orientalis</taxon>
    </lineage>
</organism>
<dbReference type="Gene3D" id="3.10.310.50">
    <property type="match status" value="1"/>
</dbReference>
<feature type="transmembrane region" description="Helical" evidence="1">
    <location>
        <begin position="31"/>
        <end position="52"/>
    </location>
</feature>
<keyword evidence="1" id="KW-0472">Membrane</keyword>
<dbReference type="Pfam" id="PF04536">
    <property type="entry name" value="TPM_phosphatase"/>
    <property type="match status" value="1"/>
</dbReference>
<dbReference type="Proteomes" id="UP000008204">
    <property type="component" value="Chromosome"/>
</dbReference>
<dbReference type="NCBIfam" id="NF047379">
    <property type="entry name" value="photo_II_Psb32"/>
    <property type="match status" value="1"/>
</dbReference>
<dbReference type="PANTHER" id="PTHR30373:SF2">
    <property type="entry name" value="UPF0603 PROTEIN YGCG"/>
    <property type="match status" value="1"/>
</dbReference>
<feature type="domain" description="TPM" evidence="2">
    <location>
        <begin position="69"/>
        <end position="194"/>
    </location>
</feature>
<evidence type="ECO:0000256" key="1">
    <source>
        <dbReference type="SAM" id="Phobius"/>
    </source>
</evidence>
<name>B7K1L9_RIPO1</name>
<feature type="transmembrane region" description="Helical" evidence="1">
    <location>
        <begin position="227"/>
        <end position="249"/>
    </location>
</feature>
<dbReference type="PANTHER" id="PTHR30373">
    <property type="entry name" value="UPF0603 PROTEIN YGCG"/>
    <property type="match status" value="1"/>
</dbReference>
<protein>
    <recommendedName>
        <fullName evidence="2">TPM domain-containing protein</fullName>
    </recommendedName>
</protein>
<dbReference type="AlphaFoldDB" id="B7K1L9"/>
<dbReference type="STRING" id="41431.PCC8801_3599"/>
<evidence type="ECO:0000259" key="2">
    <source>
        <dbReference type="Pfam" id="PF04536"/>
    </source>
</evidence>